<keyword evidence="5 10" id="KW-0949">S-adenosyl-L-methionine</keyword>
<dbReference type="InterPro" id="IPR010723">
    <property type="entry name" value="HemN_C"/>
</dbReference>
<dbReference type="GO" id="GO:0006779">
    <property type="term" value="P:porphyrin-containing compound biosynthetic process"/>
    <property type="evidence" value="ECO:0007669"/>
    <property type="project" value="InterPro"/>
</dbReference>
<feature type="domain" description="Radical SAM core" evidence="11">
    <location>
        <begin position="1"/>
        <end position="224"/>
    </location>
</feature>
<dbReference type="NCBIfam" id="TIGR00539">
    <property type="entry name" value="hemN_rel"/>
    <property type="match status" value="1"/>
</dbReference>
<dbReference type="SMART" id="SM00729">
    <property type="entry name" value="Elp3"/>
    <property type="match status" value="1"/>
</dbReference>
<dbReference type="SFLD" id="SFLDG01065">
    <property type="entry name" value="anaerobic_coproporphyrinogen-I"/>
    <property type="match status" value="1"/>
</dbReference>
<dbReference type="CDD" id="cd01335">
    <property type="entry name" value="Radical_SAM"/>
    <property type="match status" value="1"/>
</dbReference>
<dbReference type="InterPro" id="IPR034505">
    <property type="entry name" value="Coproporphyrinogen-III_oxidase"/>
</dbReference>
<dbReference type="InterPro" id="IPR013785">
    <property type="entry name" value="Aldolase_TIM"/>
</dbReference>
<dbReference type="eggNOG" id="COG0635">
    <property type="taxonomic scope" value="Bacteria"/>
</dbReference>
<evidence type="ECO:0000259" key="11">
    <source>
        <dbReference type="PROSITE" id="PS51918"/>
    </source>
</evidence>
<dbReference type="SFLD" id="SFLDS00029">
    <property type="entry name" value="Radical_SAM"/>
    <property type="match status" value="1"/>
</dbReference>
<dbReference type="GO" id="GO:0005737">
    <property type="term" value="C:cytoplasm"/>
    <property type="evidence" value="ECO:0007669"/>
    <property type="project" value="UniProtKB-SubCell"/>
</dbReference>
<dbReference type="InterPro" id="IPR007197">
    <property type="entry name" value="rSAM"/>
</dbReference>
<dbReference type="STRING" id="639282.DEFDS_2032"/>
<evidence type="ECO:0000256" key="3">
    <source>
        <dbReference type="ARBA" id="ARBA00017228"/>
    </source>
</evidence>
<dbReference type="InterPro" id="IPR004559">
    <property type="entry name" value="HemW-like"/>
</dbReference>
<evidence type="ECO:0000256" key="8">
    <source>
        <dbReference type="ARBA" id="ARBA00023014"/>
    </source>
</evidence>
<dbReference type="PROSITE" id="PS51918">
    <property type="entry name" value="RADICAL_SAM"/>
    <property type="match status" value="1"/>
</dbReference>
<keyword evidence="10" id="KW-0963">Cytoplasm</keyword>
<dbReference type="Pfam" id="PF06969">
    <property type="entry name" value="HemN_C"/>
    <property type="match status" value="1"/>
</dbReference>
<dbReference type="PANTHER" id="PTHR13932">
    <property type="entry name" value="COPROPORPHYRINIGEN III OXIDASE"/>
    <property type="match status" value="1"/>
</dbReference>
<evidence type="ECO:0000256" key="2">
    <source>
        <dbReference type="ARBA" id="ARBA00006100"/>
    </source>
</evidence>
<keyword evidence="10" id="KW-0004">4Fe-4S</keyword>
<comment type="function">
    <text evidence="10">Probably acts as a heme chaperone, transferring heme to an unknown acceptor. Binds one molecule of heme per monomer, possibly covalently. Binds 1 [4Fe-4S] cluster. The cluster is coordinated with 3 cysteines and an exchangeable S-adenosyl-L-methionine.</text>
</comment>
<evidence type="ECO:0000256" key="1">
    <source>
        <dbReference type="ARBA" id="ARBA00001966"/>
    </source>
</evidence>
<organism evidence="12 13">
    <name type="scientific">Deferribacter desulfuricans (strain DSM 14783 / JCM 11476 / NBRC 101012 / SSM1)</name>
    <dbReference type="NCBI Taxonomy" id="639282"/>
    <lineage>
        <taxon>Bacteria</taxon>
        <taxon>Pseudomonadati</taxon>
        <taxon>Deferribacterota</taxon>
        <taxon>Deferribacteres</taxon>
        <taxon>Deferribacterales</taxon>
        <taxon>Deferribacteraceae</taxon>
        <taxon>Deferribacter</taxon>
    </lineage>
</organism>
<keyword evidence="6 10" id="KW-0479">Metal-binding</keyword>
<dbReference type="GO" id="GO:0051539">
    <property type="term" value="F:4 iron, 4 sulfur cluster binding"/>
    <property type="evidence" value="ECO:0007669"/>
    <property type="project" value="UniProtKB-UniRule"/>
</dbReference>
<dbReference type="AlphaFoldDB" id="D3P9U2"/>
<dbReference type="OrthoDB" id="9808022at2"/>
<keyword evidence="7 10" id="KW-0408">Iron</keyword>
<protein>
    <recommendedName>
        <fullName evidence="3 10">Heme chaperone HemW</fullName>
    </recommendedName>
</protein>
<evidence type="ECO:0000313" key="13">
    <source>
        <dbReference type="Proteomes" id="UP000001520"/>
    </source>
</evidence>
<sequence length="356" mass="41478">MLGLYIHIPFCKSKCKYCGFFSISNFDTDIVKNYLHAIEKELSVYTDYLFDTIYIGGGTPSVLDYDELENLLKAIQKLNLKKLKEFTFEANPESIDETKIKILKDCGVSRISIGVQSLDNNVLQFLGRIHQVKDVYTCIYFLKKHNFNFNVDVIFDIPTVSYKKIYNTLTKLCDLNPNHISAYSYSYDTAFLSEYKGDMKSHLIEIVDFLKDRGYHRYEISNFAKKGYESLHNITYWKMGDFIGVGAAAHSMKNLKNCRVRYSHPAEVKRYIENSFCFDNIEIIRDEKEILLENLVFGLRLTSGVELEIFKKLDILDLLSYLIKKGYLENNEDRVCLTKKGTLFLDYVQEYLYSNS</sequence>
<accession>D3P9U2</accession>
<dbReference type="SFLD" id="SFLDF00562">
    <property type="entry name" value="HemN-like__clustered_with_heat"/>
    <property type="match status" value="1"/>
</dbReference>
<keyword evidence="8 10" id="KW-0411">Iron-sulfur</keyword>
<evidence type="ECO:0000256" key="10">
    <source>
        <dbReference type="RuleBase" id="RU364116"/>
    </source>
</evidence>
<dbReference type="InterPro" id="IPR058240">
    <property type="entry name" value="rSAM_sf"/>
</dbReference>
<dbReference type="Pfam" id="PF04055">
    <property type="entry name" value="Radical_SAM"/>
    <property type="match status" value="1"/>
</dbReference>
<name>D3P9U2_DEFDS</name>
<dbReference type="KEGG" id="ddf:DEFDS_2032"/>
<reference evidence="12 13" key="1">
    <citation type="journal article" date="2010" name="DNA Res.">
        <title>Bacterial lifestyle in a deep-sea hydrothermal vent chimney revealed by the genome sequence of the thermophilic bacterium Deferribacter desulfuricans SSM1.</title>
        <authorList>
            <person name="Takaki Y."/>
            <person name="Shimamura S."/>
            <person name="Nakagawa S."/>
            <person name="Fukuhara Y."/>
            <person name="Horikawa H."/>
            <person name="Ankai A."/>
            <person name="Harada T."/>
            <person name="Hosoyama A."/>
            <person name="Oguchi A."/>
            <person name="Fukui S."/>
            <person name="Fujita N."/>
            <person name="Takami H."/>
            <person name="Takai K."/>
        </authorList>
    </citation>
    <scope>NUCLEOTIDE SEQUENCE [LARGE SCALE GENOMIC DNA]</scope>
    <source>
        <strain evidence="13">DSM 14783 / JCM 11476 / NBRC 101012 / SSM1</strain>
    </source>
</reference>
<evidence type="ECO:0000256" key="6">
    <source>
        <dbReference type="ARBA" id="ARBA00022723"/>
    </source>
</evidence>
<evidence type="ECO:0000256" key="5">
    <source>
        <dbReference type="ARBA" id="ARBA00022691"/>
    </source>
</evidence>
<dbReference type="GO" id="GO:0046872">
    <property type="term" value="F:metal ion binding"/>
    <property type="evidence" value="ECO:0007669"/>
    <property type="project" value="UniProtKB-UniRule"/>
</dbReference>
<dbReference type="PANTHER" id="PTHR13932:SF5">
    <property type="entry name" value="RADICAL S-ADENOSYL METHIONINE DOMAIN-CONTAINING PROTEIN 1, MITOCHONDRIAL"/>
    <property type="match status" value="1"/>
</dbReference>
<comment type="cofactor">
    <cofactor evidence="1">
        <name>[4Fe-4S] cluster</name>
        <dbReference type="ChEBI" id="CHEBI:49883"/>
    </cofactor>
</comment>
<evidence type="ECO:0000313" key="12">
    <source>
        <dbReference type="EMBL" id="BAI81482.1"/>
    </source>
</evidence>
<dbReference type="SUPFAM" id="SSF102114">
    <property type="entry name" value="Radical SAM enzymes"/>
    <property type="match status" value="1"/>
</dbReference>
<keyword evidence="13" id="KW-1185">Reference proteome</keyword>
<dbReference type="HOGENOM" id="CLU_027579_2_2_0"/>
<keyword evidence="9 10" id="KW-0143">Chaperone</keyword>
<dbReference type="RefSeq" id="WP_013008727.1">
    <property type="nucleotide sequence ID" value="NC_013939.1"/>
</dbReference>
<keyword evidence="12" id="KW-0560">Oxidoreductase</keyword>
<dbReference type="InterPro" id="IPR006638">
    <property type="entry name" value="Elp3/MiaA/NifB-like_rSAM"/>
</dbReference>
<dbReference type="Proteomes" id="UP000001520">
    <property type="component" value="Chromosome"/>
</dbReference>
<proteinExistence type="inferred from homology"/>
<evidence type="ECO:0000256" key="9">
    <source>
        <dbReference type="ARBA" id="ARBA00023186"/>
    </source>
</evidence>
<gene>
    <name evidence="12" type="primary">hemN</name>
    <name evidence="12" type="ordered locus">DEFDS_2032</name>
</gene>
<dbReference type="GO" id="GO:0004109">
    <property type="term" value="F:coproporphyrinogen oxidase activity"/>
    <property type="evidence" value="ECO:0007669"/>
    <property type="project" value="InterPro"/>
</dbReference>
<comment type="subcellular location">
    <subcellularLocation>
        <location evidence="10">Cytoplasm</location>
    </subcellularLocation>
</comment>
<comment type="similarity">
    <text evidence="2">Belongs to the anaerobic coproporphyrinogen-III oxidase family. HemW subfamily.</text>
</comment>
<evidence type="ECO:0000256" key="4">
    <source>
        <dbReference type="ARBA" id="ARBA00022617"/>
    </source>
</evidence>
<keyword evidence="4 10" id="KW-0349">Heme</keyword>
<dbReference type="EMBL" id="AP011529">
    <property type="protein sequence ID" value="BAI81482.1"/>
    <property type="molecule type" value="Genomic_DNA"/>
</dbReference>
<evidence type="ECO:0000256" key="7">
    <source>
        <dbReference type="ARBA" id="ARBA00023004"/>
    </source>
</evidence>
<dbReference type="Gene3D" id="3.20.20.70">
    <property type="entry name" value="Aldolase class I"/>
    <property type="match status" value="1"/>
</dbReference>